<reference evidence="2" key="1">
    <citation type="submission" date="2018-02" db="EMBL/GenBank/DDBJ databases">
        <title>Genome sequence of Desulfocucumis palustris strain NAW-5.</title>
        <authorList>
            <person name="Watanabe M."/>
            <person name="Kojima H."/>
            <person name="Fukui M."/>
        </authorList>
    </citation>
    <scope>NUCLEOTIDE SEQUENCE [LARGE SCALE GENOMIC DNA]</scope>
    <source>
        <strain evidence="2">NAW-5</strain>
    </source>
</reference>
<accession>A0A2L2XBU7</accession>
<sequence length="194" mass="21653">MSQIIFTYESIFADTFVQLVSHPLPGNAAGSVTELDFQDGVREVENLSVRPMEAVANFSVVEFKLSIPFEARLSTSNKDNPRIEGALPDIHVKVLIYTPLVRQEALPDLKAETRCQMLVEPSLTGGMLQFAVNVNIVVRCSDKHQLSIPSMLSSRGQKNEDSLQTSWVKACEKFVDPQRTSFPDDFFPHPGEIE</sequence>
<name>A0A2L2XBU7_9FIRM</name>
<organism evidence="1 2">
    <name type="scientific">Desulfocucumis palustris</name>
    <dbReference type="NCBI Taxonomy" id="1898651"/>
    <lineage>
        <taxon>Bacteria</taxon>
        <taxon>Bacillati</taxon>
        <taxon>Bacillota</taxon>
        <taxon>Clostridia</taxon>
        <taxon>Eubacteriales</taxon>
        <taxon>Desulfocucumaceae</taxon>
        <taxon>Desulfocucumis</taxon>
    </lineage>
</organism>
<comment type="caution">
    <text evidence="1">The sequence shown here is derived from an EMBL/GenBank/DDBJ whole genome shotgun (WGS) entry which is preliminary data.</text>
</comment>
<evidence type="ECO:0000313" key="1">
    <source>
        <dbReference type="EMBL" id="GBF33464.1"/>
    </source>
</evidence>
<keyword evidence="2" id="KW-1185">Reference proteome</keyword>
<dbReference type="OrthoDB" id="1707171at2"/>
<proteinExistence type="predicted"/>
<dbReference type="Proteomes" id="UP000239549">
    <property type="component" value="Unassembled WGS sequence"/>
</dbReference>
<dbReference type="EMBL" id="BFAV01000102">
    <property type="protein sequence ID" value="GBF33464.1"/>
    <property type="molecule type" value="Genomic_DNA"/>
</dbReference>
<gene>
    <name evidence="1" type="ORF">DCCM_2565</name>
</gene>
<protein>
    <submittedName>
        <fullName evidence="1">Surface layer protein</fullName>
    </submittedName>
</protein>
<dbReference type="RefSeq" id="WP_104371857.1">
    <property type="nucleotide sequence ID" value="NZ_BFAV01000102.1"/>
</dbReference>
<evidence type="ECO:0000313" key="2">
    <source>
        <dbReference type="Proteomes" id="UP000239549"/>
    </source>
</evidence>
<dbReference type="AlphaFoldDB" id="A0A2L2XBU7"/>